<dbReference type="CDD" id="cd04301">
    <property type="entry name" value="NAT_SF"/>
    <property type="match status" value="1"/>
</dbReference>
<reference evidence="2 3" key="1">
    <citation type="submission" date="2018-12" db="EMBL/GenBank/DDBJ databases">
        <authorList>
            <person name="Sun L."/>
            <person name="Chen Z."/>
        </authorList>
    </citation>
    <scope>NUCLEOTIDE SEQUENCE [LARGE SCALE GENOMIC DNA]</scope>
    <source>
        <strain evidence="2 3">3-5-3</strain>
    </source>
</reference>
<evidence type="ECO:0000313" key="3">
    <source>
        <dbReference type="Proteomes" id="UP000272464"/>
    </source>
</evidence>
<dbReference type="PANTHER" id="PTHR43415">
    <property type="entry name" value="SPERMIDINE N(1)-ACETYLTRANSFERASE"/>
    <property type="match status" value="1"/>
</dbReference>
<evidence type="ECO:0000313" key="2">
    <source>
        <dbReference type="EMBL" id="RUT35916.1"/>
    </source>
</evidence>
<dbReference type="SUPFAM" id="SSF55729">
    <property type="entry name" value="Acyl-CoA N-acyltransferases (Nat)"/>
    <property type="match status" value="2"/>
</dbReference>
<dbReference type="EMBL" id="RZNX01000001">
    <property type="protein sequence ID" value="RUT35916.1"/>
    <property type="molecule type" value="Genomic_DNA"/>
</dbReference>
<dbReference type="PROSITE" id="PS51186">
    <property type="entry name" value="GNAT"/>
    <property type="match status" value="2"/>
</dbReference>
<feature type="domain" description="N-acetyltransferase" evidence="1">
    <location>
        <begin position="185"/>
        <end position="354"/>
    </location>
</feature>
<dbReference type="GO" id="GO:0016747">
    <property type="term" value="F:acyltransferase activity, transferring groups other than amino-acyl groups"/>
    <property type="evidence" value="ECO:0007669"/>
    <property type="project" value="InterPro"/>
</dbReference>
<dbReference type="InterPro" id="IPR000182">
    <property type="entry name" value="GNAT_dom"/>
</dbReference>
<dbReference type="AlphaFoldDB" id="A0A3S1D9Q7"/>
<dbReference type="Proteomes" id="UP000272464">
    <property type="component" value="Unassembled WGS sequence"/>
</dbReference>
<protein>
    <submittedName>
        <fullName evidence="2">GNAT family N-acetyltransferase</fullName>
    </submittedName>
</protein>
<dbReference type="InterPro" id="IPR016181">
    <property type="entry name" value="Acyl_CoA_acyltransferase"/>
</dbReference>
<dbReference type="RefSeq" id="WP_127197613.1">
    <property type="nucleotide sequence ID" value="NZ_RZNX01000001.1"/>
</dbReference>
<dbReference type="Pfam" id="PF00583">
    <property type="entry name" value="Acetyltransf_1"/>
    <property type="match status" value="2"/>
</dbReference>
<sequence length="364" mass="43058">MSKPVGMLTLPDQQLEIHLADQEDTDLICQMLIEAAEWMISQGIYQWNPEQFTREEILSYFEYREIYIIYAQTEPAAMFTLQQSDPDYWGMRNSRGYNYLHRLTVRRNFSSAGLGSYIVDWAAERTRLSGRKGLRLDCLAQNLKLNSFYQRLGFRYKGTALKNGREYNLYEQWEAPDSFREDDLVDFVYFNEKDFHLLQSWSASEAFQLQWAGGRWSYPLTEEDMRAYIQDANLPWKSDTLIFKVIHRLSKEIIGHISLSQIDRKNRSARISRVILGDPIYRGRGIGKAMIVEMLRIGFQSLNLHRITLGVFDFNRPAIQLYLSTGFKKEGLMREKTLYRNEYWSMIEMSMLRSEWEELYSEET</sequence>
<comment type="caution">
    <text evidence="2">The sequence shown here is derived from an EMBL/GenBank/DDBJ whole genome shotgun (WGS) entry which is preliminary data.</text>
</comment>
<dbReference type="Gene3D" id="3.40.630.30">
    <property type="match status" value="2"/>
</dbReference>
<keyword evidence="2" id="KW-0808">Transferase</keyword>
<gene>
    <name evidence="2" type="ORF">EJP77_02640</name>
</gene>
<evidence type="ECO:0000259" key="1">
    <source>
        <dbReference type="PROSITE" id="PS51186"/>
    </source>
</evidence>
<organism evidence="2 3">
    <name type="scientific">Paenibacillus zeisoli</name>
    <dbReference type="NCBI Taxonomy" id="2496267"/>
    <lineage>
        <taxon>Bacteria</taxon>
        <taxon>Bacillati</taxon>
        <taxon>Bacillota</taxon>
        <taxon>Bacilli</taxon>
        <taxon>Bacillales</taxon>
        <taxon>Paenibacillaceae</taxon>
        <taxon>Paenibacillus</taxon>
    </lineage>
</organism>
<dbReference type="OrthoDB" id="6382410at2"/>
<proteinExistence type="predicted"/>
<dbReference type="PANTHER" id="PTHR43415:SF5">
    <property type="entry name" value="ACETYLTRANSFERASE"/>
    <property type="match status" value="1"/>
</dbReference>
<keyword evidence="3" id="KW-1185">Reference proteome</keyword>
<feature type="domain" description="N-acetyltransferase" evidence="1">
    <location>
        <begin position="15"/>
        <end position="176"/>
    </location>
</feature>
<name>A0A3S1D9Q7_9BACL</name>
<accession>A0A3S1D9Q7</accession>